<proteinExistence type="predicted"/>
<organism evidence="1 2">
    <name type="scientific">Clostridium felsineum</name>
    <dbReference type="NCBI Taxonomy" id="36839"/>
    <lineage>
        <taxon>Bacteria</taxon>
        <taxon>Bacillati</taxon>
        <taxon>Bacillota</taxon>
        <taxon>Clostridia</taxon>
        <taxon>Eubacteriales</taxon>
        <taxon>Clostridiaceae</taxon>
        <taxon>Clostridium</taxon>
    </lineage>
</organism>
<protein>
    <submittedName>
        <fullName evidence="1">Uncharacterized protein</fullName>
    </submittedName>
</protein>
<dbReference type="EMBL" id="CP096983">
    <property type="protein sequence ID" value="URZ12524.1"/>
    <property type="molecule type" value="Genomic_DNA"/>
</dbReference>
<evidence type="ECO:0000313" key="2">
    <source>
        <dbReference type="Proteomes" id="UP000190951"/>
    </source>
</evidence>
<evidence type="ECO:0000313" key="1">
    <source>
        <dbReference type="EMBL" id="URZ12524.1"/>
    </source>
</evidence>
<sequence>MRKFVIFYTLDVIWIVFFLSLAIMKNLSTQTGLLAIEDLGRFVLFSVLCFVGIIAFVIVVIIQLVYMKKK</sequence>
<name>A0A1S8MEL8_9CLOT</name>
<dbReference type="STRING" id="84029.CROST_28190"/>
<dbReference type="RefSeq" id="WP_077832597.1">
    <property type="nucleotide sequence ID" value="NZ_CP096983.1"/>
</dbReference>
<keyword evidence="2" id="KW-1185">Reference proteome</keyword>
<dbReference type="AlphaFoldDB" id="A0A1S8MEL8"/>
<gene>
    <name evidence="1" type="ORF">CROST_032460</name>
</gene>
<dbReference type="KEGG" id="crw:CROST_032460"/>
<dbReference type="Proteomes" id="UP000190951">
    <property type="component" value="Chromosome"/>
</dbReference>
<accession>A0A1S8MEL8</accession>
<reference evidence="1 2" key="1">
    <citation type="submission" date="2022-04" db="EMBL/GenBank/DDBJ databases">
        <title>Genome sequence of C. roseum typestrain.</title>
        <authorList>
            <person name="Poehlein A."/>
            <person name="Schoch T."/>
            <person name="Duerre P."/>
            <person name="Daniel R."/>
        </authorList>
    </citation>
    <scope>NUCLEOTIDE SEQUENCE [LARGE SCALE GENOMIC DNA]</scope>
    <source>
        <strain evidence="1 2">DSM 7320</strain>
    </source>
</reference>